<reference evidence="8 9" key="1">
    <citation type="journal article" date="2010" name="Science">
        <title>Genomic analysis of organismal complexity in the multicellular green alga Volvox carteri.</title>
        <authorList>
            <person name="Prochnik S.E."/>
            <person name="Umen J."/>
            <person name="Nedelcu A.M."/>
            <person name="Hallmann A."/>
            <person name="Miller S.M."/>
            <person name="Nishii I."/>
            <person name="Ferris P."/>
            <person name="Kuo A."/>
            <person name="Mitros T."/>
            <person name="Fritz-Laylin L.K."/>
            <person name="Hellsten U."/>
            <person name="Chapman J."/>
            <person name="Simakov O."/>
            <person name="Rensing S.A."/>
            <person name="Terry A."/>
            <person name="Pangilinan J."/>
            <person name="Kapitonov V."/>
            <person name="Jurka J."/>
            <person name="Salamov A."/>
            <person name="Shapiro H."/>
            <person name="Schmutz J."/>
            <person name="Grimwood J."/>
            <person name="Lindquist E."/>
            <person name="Lucas S."/>
            <person name="Grigoriev I.V."/>
            <person name="Schmitt R."/>
            <person name="Kirk D."/>
            <person name="Rokhsar D.S."/>
        </authorList>
    </citation>
    <scope>NUCLEOTIDE SEQUENCE [LARGE SCALE GENOMIC DNA]</scope>
    <source>
        <strain evidence="9">f. Nagariensis / Eve</strain>
    </source>
</reference>
<evidence type="ECO:0000259" key="7">
    <source>
        <dbReference type="Pfam" id="PF07522"/>
    </source>
</evidence>
<dbReference type="EMBL" id="GL378329">
    <property type="protein sequence ID" value="EFJ50929.1"/>
    <property type="molecule type" value="Genomic_DNA"/>
</dbReference>
<evidence type="ECO:0000256" key="1">
    <source>
        <dbReference type="ARBA" id="ARBA00004123"/>
    </source>
</evidence>
<proteinExistence type="inferred from homology"/>
<feature type="compositionally biased region" description="Polar residues" evidence="6">
    <location>
        <begin position="668"/>
        <end position="677"/>
    </location>
</feature>
<dbReference type="InterPro" id="IPR036866">
    <property type="entry name" value="RibonucZ/Hydroxyglut_hydro"/>
</dbReference>
<dbReference type="GeneID" id="9621279"/>
<keyword evidence="4" id="KW-0234">DNA repair</keyword>
<dbReference type="FunCoup" id="D8TN52">
    <property type="interactions" value="1302"/>
</dbReference>
<comment type="subcellular location">
    <subcellularLocation>
        <location evidence="1">Nucleus</location>
    </subcellularLocation>
</comment>
<feature type="compositionally biased region" description="Low complexity" evidence="6">
    <location>
        <begin position="743"/>
        <end position="755"/>
    </location>
</feature>
<keyword evidence="3" id="KW-0227">DNA damage</keyword>
<dbReference type="eggNOG" id="KOG1361">
    <property type="taxonomic scope" value="Eukaryota"/>
</dbReference>
<keyword evidence="9" id="KW-1185">Reference proteome</keyword>
<protein>
    <recommendedName>
        <fullName evidence="7">DNA repair metallo-beta-lactamase domain-containing protein</fullName>
    </recommendedName>
</protein>
<dbReference type="GO" id="GO:0006303">
    <property type="term" value="P:double-strand break repair via nonhomologous end joining"/>
    <property type="evidence" value="ECO:0007669"/>
    <property type="project" value="TreeGrafter"/>
</dbReference>
<feature type="non-terminal residue" evidence="8">
    <location>
        <position position="869"/>
    </location>
</feature>
<gene>
    <name evidence="8" type="ORF">VOLCADRAFT_120549</name>
</gene>
<dbReference type="OrthoDB" id="262529at2759"/>
<evidence type="ECO:0000313" key="9">
    <source>
        <dbReference type="Proteomes" id="UP000001058"/>
    </source>
</evidence>
<sequence length="869" mass="93172">MASQVECIKWVPGTNFLVDGFAFKNPRCSHYFLTHFHSDHTVGLNKSFDGGVIYCSHVTARLLVHDMGIKPQVVKPLAVGVAVMVQGVRVTPLDANHCPGSVMFLFEVPATALTKSRSLAATAAATAFRGSASPVSSYQRALVLPCPSTRALSPGGAAVDQSAKQQGNEGSDVRVSGPSLDDVARNAAREGETWGWATVHEEVPGMAGGSQCGAAAATHNILHTGDCRWQRWMRDQPGLAGVRVDTLLLDTTYAAPKHTLPPQQEAIAMMVQVMRDALVAEPQTVFLVATYHIGKERAFLGAAQQLHARVWSSPAKRSLLRLLDLPAEHMALLVDDPREAMVHLTGWGLRPEDLRASCWLPRPGWGLKGAKRAYLERHLGVWKQAVGIRPTGTLRGSAVTLSGCSWHCLVCRLHGRCHVSHKEHSQMTGNGMYRLLPRDETARYLGLHYGTGQRFAACTNQLLAAWKRDTFCLIALCGDKKITVPKLNMSLYNVLVRTCNCWTFRRGGGVSIRREGNVVVAGVPYSEHSSWTDLCDAVSQLRPRILIPTVNASTPAQRRALVDRFAHLMDLSGDRSRLDVYLARGTREVDGKAAGGCGMGTGAPSQDQVERSGKAGRAAAAPDAGLAGVAPVAPINLGAVDVAEQERILADLQRRRELLHQRQWQQHFKVSQKQGHQQQRRRSKRSLCDPQDDLVSEMMTSAGKRVRANGLLQAVAEQQGGAGPPDPKLGARVEGKGGLEPSPAGAPQPAGCQATAAGAAIRDVSHSAASNGNGISSMPHRANQMWQYPESAVRCGAGKESRVCDMDIIDLSLEDEDEGGGKGPVSIKASGAARSGAPRGKQMGLGLALASSGMADNCSGCTWPDRGGR</sequence>
<name>D8TN52_VOLCA</name>
<dbReference type="RefSeq" id="XP_002947941.1">
    <property type="nucleotide sequence ID" value="XM_002947895.1"/>
</dbReference>
<dbReference type="SUPFAM" id="SSF56281">
    <property type="entry name" value="Metallo-hydrolase/oxidoreductase"/>
    <property type="match status" value="1"/>
</dbReference>
<dbReference type="STRING" id="3068.D8TN52"/>
<accession>D8TN52</accession>
<dbReference type="FunFam" id="3.60.15.10:FF:000144">
    <property type="entry name" value="Predicted protein"/>
    <property type="match status" value="1"/>
</dbReference>
<feature type="region of interest" description="Disordered" evidence="6">
    <location>
        <begin position="592"/>
        <end position="617"/>
    </location>
</feature>
<evidence type="ECO:0000256" key="5">
    <source>
        <dbReference type="ARBA" id="ARBA00023242"/>
    </source>
</evidence>
<dbReference type="GO" id="GO:0003684">
    <property type="term" value="F:damaged DNA binding"/>
    <property type="evidence" value="ECO:0007669"/>
    <property type="project" value="TreeGrafter"/>
</dbReference>
<dbReference type="PANTHER" id="PTHR23240:SF35">
    <property type="entry name" value="DNA REPAIR METALLO-BETA-LACTAMASE FAMILY PROTEIN-RELATED"/>
    <property type="match status" value="1"/>
</dbReference>
<evidence type="ECO:0000256" key="2">
    <source>
        <dbReference type="ARBA" id="ARBA00010304"/>
    </source>
</evidence>
<dbReference type="KEGG" id="vcn:VOLCADRAFT_120549"/>
<evidence type="ECO:0000256" key="6">
    <source>
        <dbReference type="SAM" id="MobiDB-lite"/>
    </source>
</evidence>
<dbReference type="GO" id="GO:0005634">
    <property type="term" value="C:nucleus"/>
    <property type="evidence" value="ECO:0007669"/>
    <property type="project" value="UniProtKB-SubCell"/>
</dbReference>
<dbReference type="Gene3D" id="3.60.15.10">
    <property type="entry name" value="Ribonuclease Z/Hydroxyacylglutathione hydrolase-like"/>
    <property type="match status" value="1"/>
</dbReference>
<dbReference type="GO" id="GO:0035312">
    <property type="term" value="F:5'-3' DNA exonuclease activity"/>
    <property type="evidence" value="ECO:0007669"/>
    <property type="project" value="TreeGrafter"/>
</dbReference>
<dbReference type="PANTHER" id="PTHR23240">
    <property type="entry name" value="DNA CROSS-LINK REPAIR PROTEIN PSO2/SNM1-RELATED"/>
    <property type="match status" value="1"/>
</dbReference>
<dbReference type="InterPro" id="IPR011084">
    <property type="entry name" value="DRMBL"/>
</dbReference>
<dbReference type="GO" id="GO:0036297">
    <property type="term" value="P:interstrand cross-link repair"/>
    <property type="evidence" value="ECO:0007669"/>
    <property type="project" value="TreeGrafter"/>
</dbReference>
<organism evidence="9">
    <name type="scientific">Volvox carteri f. nagariensis</name>
    <dbReference type="NCBI Taxonomy" id="3068"/>
    <lineage>
        <taxon>Eukaryota</taxon>
        <taxon>Viridiplantae</taxon>
        <taxon>Chlorophyta</taxon>
        <taxon>core chlorophytes</taxon>
        <taxon>Chlorophyceae</taxon>
        <taxon>CS clade</taxon>
        <taxon>Chlamydomonadales</taxon>
        <taxon>Volvocaceae</taxon>
        <taxon>Volvox</taxon>
    </lineage>
</organism>
<feature type="compositionally biased region" description="Low complexity" evidence="6">
    <location>
        <begin position="829"/>
        <end position="840"/>
    </location>
</feature>
<feature type="region of interest" description="Disordered" evidence="6">
    <location>
        <begin position="667"/>
        <end position="692"/>
    </location>
</feature>
<dbReference type="Gene3D" id="3.40.50.12650">
    <property type="match status" value="1"/>
</dbReference>
<feature type="region of interest" description="Disordered" evidence="6">
    <location>
        <begin position="154"/>
        <end position="179"/>
    </location>
</feature>
<evidence type="ECO:0000256" key="3">
    <source>
        <dbReference type="ARBA" id="ARBA00022763"/>
    </source>
</evidence>
<evidence type="ECO:0000313" key="8">
    <source>
        <dbReference type="EMBL" id="EFJ50929.1"/>
    </source>
</evidence>
<feature type="region of interest" description="Disordered" evidence="6">
    <location>
        <begin position="815"/>
        <end position="841"/>
    </location>
</feature>
<dbReference type="CDD" id="cd16273">
    <property type="entry name" value="SNM1A-1C-like_MBL-fold"/>
    <property type="match status" value="1"/>
</dbReference>
<dbReference type="Proteomes" id="UP000001058">
    <property type="component" value="Unassembled WGS sequence"/>
</dbReference>
<dbReference type="Pfam" id="PF07522">
    <property type="entry name" value="DRMBL"/>
    <property type="match status" value="1"/>
</dbReference>
<dbReference type="InParanoid" id="D8TN52"/>
<comment type="similarity">
    <text evidence="2">Belongs to the DNA repair metallo-beta-lactamase (DRMBL) family.</text>
</comment>
<feature type="region of interest" description="Disordered" evidence="6">
    <location>
        <begin position="717"/>
        <end position="755"/>
    </location>
</feature>
<evidence type="ECO:0000256" key="4">
    <source>
        <dbReference type="ARBA" id="ARBA00023204"/>
    </source>
</evidence>
<keyword evidence="5" id="KW-0539">Nucleus</keyword>
<feature type="domain" description="DNA repair metallo-beta-lactamase" evidence="7">
    <location>
        <begin position="502"/>
        <end position="553"/>
    </location>
</feature>
<dbReference type="AlphaFoldDB" id="D8TN52"/>